<protein>
    <submittedName>
        <fullName evidence="5">DNA-binding transcriptional regulator, MarR family</fullName>
    </submittedName>
</protein>
<dbReference type="Proteomes" id="UP000199309">
    <property type="component" value="Unassembled WGS sequence"/>
</dbReference>
<dbReference type="Pfam" id="PF12802">
    <property type="entry name" value="MarR_2"/>
    <property type="match status" value="1"/>
</dbReference>
<organism evidence="5 6">
    <name type="scientific">Megasphaera paucivorans</name>
    <dbReference type="NCBI Taxonomy" id="349095"/>
    <lineage>
        <taxon>Bacteria</taxon>
        <taxon>Bacillati</taxon>
        <taxon>Bacillota</taxon>
        <taxon>Negativicutes</taxon>
        <taxon>Veillonellales</taxon>
        <taxon>Veillonellaceae</taxon>
        <taxon>Megasphaera</taxon>
    </lineage>
</organism>
<dbReference type="PANTHER" id="PTHR42756:SF1">
    <property type="entry name" value="TRANSCRIPTIONAL REPRESSOR OF EMRAB OPERON"/>
    <property type="match status" value="1"/>
</dbReference>
<evidence type="ECO:0000313" key="6">
    <source>
        <dbReference type="Proteomes" id="UP000199309"/>
    </source>
</evidence>
<dbReference type="AlphaFoldDB" id="A0A1G9ZR97"/>
<dbReference type="SUPFAM" id="SSF46785">
    <property type="entry name" value="Winged helix' DNA-binding domain"/>
    <property type="match status" value="1"/>
</dbReference>
<reference evidence="5 6" key="1">
    <citation type="submission" date="2016-10" db="EMBL/GenBank/DDBJ databases">
        <authorList>
            <person name="de Groot N.N."/>
        </authorList>
    </citation>
    <scope>NUCLEOTIDE SEQUENCE [LARGE SCALE GENOMIC DNA]</scope>
    <source>
        <strain evidence="5 6">DSM 16981</strain>
    </source>
</reference>
<evidence type="ECO:0000313" key="5">
    <source>
        <dbReference type="EMBL" id="SDN23714.1"/>
    </source>
</evidence>
<dbReference type="OrthoDB" id="5419426at2"/>
<evidence type="ECO:0000259" key="4">
    <source>
        <dbReference type="PROSITE" id="PS50995"/>
    </source>
</evidence>
<name>A0A1G9ZR97_9FIRM</name>
<dbReference type="Gene3D" id="1.10.10.10">
    <property type="entry name" value="Winged helix-like DNA-binding domain superfamily/Winged helix DNA-binding domain"/>
    <property type="match status" value="1"/>
</dbReference>
<sequence length="148" mass="17185">MQEKLKKEIRDIRQFNRYYTNVLGLLDRHILDSVFSLSEVRILYEIANMEFCTAKLLSAKLFLDQGYLSRILKSFQQQGLIEKQRSPKDGRVQYLKLSAAGQDRMHVLSAKSDKQIAEILNTLSDTKRTELTHCMKCIEEILEGAHHV</sequence>
<dbReference type="InterPro" id="IPR036390">
    <property type="entry name" value="WH_DNA-bd_sf"/>
</dbReference>
<dbReference type="PANTHER" id="PTHR42756">
    <property type="entry name" value="TRANSCRIPTIONAL REGULATOR, MARR"/>
    <property type="match status" value="1"/>
</dbReference>
<keyword evidence="1" id="KW-0805">Transcription regulation</keyword>
<feature type="domain" description="HTH marR-type" evidence="4">
    <location>
        <begin position="1"/>
        <end position="140"/>
    </location>
</feature>
<keyword evidence="3" id="KW-0804">Transcription</keyword>
<evidence type="ECO:0000256" key="2">
    <source>
        <dbReference type="ARBA" id="ARBA00023125"/>
    </source>
</evidence>
<dbReference type="RefSeq" id="WP_091652232.1">
    <property type="nucleotide sequence ID" value="NZ_FNHQ01000032.1"/>
</dbReference>
<dbReference type="SMART" id="SM00347">
    <property type="entry name" value="HTH_MARR"/>
    <property type="match status" value="1"/>
</dbReference>
<keyword evidence="6" id="KW-1185">Reference proteome</keyword>
<dbReference type="InterPro" id="IPR000835">
    <property type="entry name" value="HTH_MarR-typ"/>
</dbReference>
<dbReference type="InterPro" id="IPR036388">
    <property type="entry name" value="WH-like_DNA-bd_sf"/>
</dbReference>
<proteinExistence type="predicted"/>
<evidence type="ECO:0000256" key="1">
    <source>
        <dbReference type="ARBA" id="ARBA00023015"/>
    </source>
</evidence>
<accession>A0A1G9ZR97</accession>
<evidence type="ECO:0000256" key="3">
    <source>
        <dbReference type="ARBA" id="ARBA00023163"/>
    </source>
</evidence>
<gene>
    <name evidence="5" type="ORF">SAMN05660299_02379</name>
</gene>
<dbReference type="STRING" id="349095.SAMN05660299_02379"/>
<dbReference type="GO" id="GO:0003677">
    <property type="term" value="F:DNA binding"/>
    <property type="evidence" value="ECO:0007669"/>
    <property type="project" value="UniProtKB-KW"/>
</dbReference>
<dbReference type="GO" id="GO:0003700">
    <property type="term" value="F:DNA-binding transcription factor activity"/>
    <property type="evidence" value="ECO:0007669"/>
    <property type="project" value="InterPro"/>
</dbReference>
<dbReference type="EMBL" id="FNHQ01000032">
    <property type="protein sequence ID" value="SDN23714.1"/>
    <property type="molecule type" value="Genomic_DNA"/>
</dbReference>
<keyword evidence="2 5" id="KW-0238">DNA-binding</keyword>
<dbReference type="PROSITE" id="PS50995">
    <property type="entry name" value="HTH_MARR_2"/>
    <property type="match status" value="1"/>
</dbReference>